<name>A0AAQ3UDH0_PASNO</name>
<dbReference type="AlphaFoldDB" id="A0AAQ3UDH0"/>
<dbReference type="Pfam" id="PF13513">
    <property type="entry name" value="HEAT_EZ"/>
    <property type="match status" value="1"/>
</dbReference>
<evidence type="ECO:0000256" key="3">
    <source>
        <dbReference type="ARBA" id="ARBA00022490"/>
    </source>
</evidence>
<accession>A0AAQ3UDH0</accession>
<comment type="subcellular location">
    <subcellularLocation>
        <location evidence="1">Cytoplasm</location>
    </subcellularLocation>
</comment>
<dbReference type="GO" id="GO:0005737">
    <property type="term" value="C:cytoplasm"/>
    <property type="evidence" value="ECO:0007669"/>
    <property type="project" value="UniProtKB-SubCell"/>
</dbReference>
<dbReference type="InterPro" id="IPR016024">
    <property type="entry name" value="ARM-type_fold"/>
</dbReference>
<dbReference type="EMBL" id="CP144751">
    <property type="protein sequence ID" value="WVZ87812.1"/>
    <property type="molecule type" value="Genomic_DNA"/>
</dbReference>
<feature type="domain" description="Importin subunit beta-1/Transportin-1-like TPR repeats" evidence="6">
    <location>
        <begin position="208"/>
        <end position="425"/>
    </location>
</feature>
<sequence length="651" mass="71715">MAIEISSYEKLLTGWSAYCDVSMPPEGLREFLPRLIPTLLSNMVYTDDDESLADAEEDESFPDRDQDLKPRFHASRLHGSETGEDDDDDDAVNVWNLRKCSAAGLDVLSNVFGDSILPTLMPLIELNLARTDDDSWKERETAVLSLGAIAEGCITGLYPHLPQIVAFLIPLLDDKFPLIRSITCWTLSRYSKFIVQSLEHPNGREQFDKILMGLLRRILDTNKRVQEAACSAFATLEEEAAEELVPHLEVILQHLMCAYGKYQRRNLRILYDALGTLADAVGAELNQAKYLDVFMPPLITKWQQLSNSDKDLFPLLECFTSIAQALGPGFAQFAEPVFQRCIDLIQTQQLAKIDPNTAGALYDREFIVCSLDLLSGLAEGLGAGIESLVAQSNLRDLLLQCCMDEAADVRQSALALLGDLSRVCPIHLHPRLQEFLTVAAKQLNPQSVKDAVSVANNACWAIGELAIKIGKEIAPVVITVVSCLVTILKSPEGLNKSLLENSAITLGRLSWVCPDIVAPHMDHFMQAWCNALCMIRDDFEKEDAFHGLCAMVAANPSGAVGSLAYICQACASWTEIKSEGLHSEVSQILNGYKQLLGSGGWEQCMSTLEPAVVQRLARYGKVIVKNDLTPTSEKAHTDGQVVCATWASRMV</sequence>
<gene>
    <name evidence="7" type="ORF">U9M48_034390</name>
</gene>
<reference evidence="7 8" key="1">
    <citation type="submission" date="2024-02" db="EMBL/GenBank/DDBJ databases">
        <title>High-quality chromosome-scale genome assembly of Pensacola bahiagrass (Paspalum notatum Flugge var. saurae).</title>
        <authorList>
            <person name="Vega J.M."/>
            <person name="Podio M."/>
            <person name="Orjuela J."/>
            <person name="Siena L.A."/>
            <person name="Pessino S.C."/>
            <person name="Combes M.C."/>
            <person name="Mariac C."/>
            <person name="Albertini E."/>
            <person name="Pupilli F."/>
            <person name="Ortiz J.P.A."/>
            <person name="Leblanc O."/>
        </authorList>
    </citation>
    <scope>NUCLEOTIDE SEQUENCE [LARGE SCALE GENOMIC DNA]</scope>
    <source>
        <strain evidence="7">R1</strain>
        <tissue evidence="7">Leaf</tissue>
    </source>
</reference>
<dbReference type="InterPro" id="IPR058584">
    <property type="entry name" value="IMB1_TNPO1-like_TPR"/>
</dbReference>
<keyword evidence="3" id="KW-0963">Cytoplasm</keyword>
<dbReference type="InterPro" id="IPR040122">
    <property type="entry name" value="Importin_beta"/>
</dbReference>
<evidence type="ECO:0000313" key="7">
    <source>
        <dbReference type="EMBL" id="WVZ87812.1"/>
    </source>
</evidence>
<evidence type="ECO:0000259" key="6">
    <source>
        <dbReference type="Pfam" id="PF25574"/>
    </source>
</evidence>
<keyword evidence="4" id="KW-0677">Repeat</keyword>
<proteinExistence type="predicted"/>
<keyword evidence="8" id="KW-1185">Reference proteome</keyword>
<dbReference type="PANTHER" id="PTHR10527">
    <property type="entry name" value="IMPORTIN BETA"/>
    <property type="match status" value="1"/>
</dbReference>
<evidence type="ECO:0000256" key="4">
    <source>
        <dbReference type="ARBA" id="ARBA00022737"/>
    </source>
</evidence>
<dbReference type="Gene3D" id="1.25.10.10">
    <property type="entry name" value="Leucine-rich Repeat Variant"/>
    <property type="match status" value="1"/>
</dbReference>
<evidence type="ECO:0000256" key="2">
    <source>
        <dbReference type="ARBA" id="ARBA00022448"/>
    </source>
</evidence>
<protein>
    <recommendedName>
        <fullName evidence="6">Importin subunit beta-1/Transportin-1-like TPR repeats domain-containing protein</fullName>
    </recommendedName>
</protein>
<keyword evidence="2" id="KW-0813">Transport</keyword>
<dbReference type="Proteomes" id="UP001341281">
    <property type="component" value="Chromosome 07"/>
</dbReference>
<dbReference type="SUPFAM" id="SSF48371">
    <property type="entry name" value="ARM repeat"/>
    <property type="match status" value="1"/>
</dbReference>
<keyword evidence="5" id="KW-0653">Protein transport</keyword>
<evidence type="ECO:0000256" key="5">
    <source>
        <dbReference type="ARBA" id="ARBA00022927"/>
    </source>
</evidence>
<dbReference type="GO" id="GO:0006606">
    <property type="term" value="P:protein import into nucleus"/>
    <property type="evidence" value="ECO:0007669"/>
    <property type="project" value="InterPro"/>
</dbReference>
<dbReference type="InterPro" id="IPR011989">
    <property type="entry name" value="ARM-like"/>
</dbReference>
<evidence type="ECO:0000256" key="1">
    <source>
        <dbReference type="ARBA" id="ARBA00004496"/>
    </source>
</evidence>
<dbReference type="Pfam" id="PF25574">
    <property type="entry name" value="TPR_IMB1"/>
    <property type="match status" value="1"/>
</dbReference>
<evidence type="ECO:0000313" key="8">
    <source>
        <dbReference type="Proteomes" id="UP001341281"/>
    </source>
</evidence>
<organism evidence="7 8">
    <name type="scientific">Paspalum notatum var. saurae</name>
    <dbReference type="NCBI Taxonomy" id="547442"/>
    <lineage>
        <taxon>Eukaryota</taxon>
        <taxon>Viridiplantae</taxon>
        <taxon>Streptophyta</taxon>
        <taxon>Embryophyta</taxon>
        <taxon>Tracheophyta</taxon>
        <taxon>Spermatophyta</taxon>
        <taxon>Magnoliopsida</taxon>
        <taxon>Liliopsida</taxon>
        <taxon>Poales</taxon>
        <taxon>Poaceae</taxon>
        <taxon>PACMAD clade</taxon>
        <taxon>Panicoideae</taxon>
        <taxon>Andropogonodae</taxon>
        <taxon>Paspaleae</taxon>
        <taxon>Paspalinae</taxon>
        <taxon>Paspalum</taxon>
    </lineage>
</organism>